<dbReference type="RefSeq" id="WP_311655945.1">
    <property type="nucleotide sequence ID" value="NZ_JAVREX010000003.1"/>
</dbReference>
<evidence type="ECO:0000256" key="5">
    <source>
        <dbReference type="PROSITE-ProRule" id="PRU10141"/>
    </source>
</evidence>
<evidence type="ECO:0000313" key="8">
    <source>
        <dbReference type="EMBL" id="MDT0427827.1"/>
    </source>
</evidence>
<evidence type="ECO:0000313" key="9">
    <source>
        <dbReference type="Proteomes" id="UP001183777"/>
    </source>
</evidence>
<name>A0ABU2RG34_9ACTN</name>
<accession>A0ABU2RG34</accession>
<feature type="binding site" evidence="5">
    <location>
        <position position="43"/>
    </location>
    <ligand>
        <name>ATP</name>
        <dbReference type="ChEBI" id="CHEBI:30616"/>
    </ligand>
</feature>
<sequence>MDQLTHDDPSHIGPYRLLARLGAGGMGEVYLARSGGGRTVAVKLVRSELATEPEFRRRFAQEIAAARRVGGKWTAAVLDADTEAAAPWVATAYVPGPSLHAVLAGRTEPLPERSVRILGHRLAQALTAVHAAGLIHRDLKPANVLVTIDGPRVIDFGIARALDAVTADGKLTRTGAVIGSPGYMSPEQVRGEVLTPAGDVFSLGSVLAFAGTRRHPFGSAESGMHAVMYRIAQEEPDLTGLPEGLTELVGACLAKNPADRPTPEEVVSRTEEVARDTEPWLPAGLIAELGRKAAELLDSDGPGHRAPARPTGPPPGSTPPPPSTPPAATGVTPPLPTAAPTTGVTPPLPAAPPTPPPSSAPPAFPAAPPTPPPSTATPALSPAAHTPPPPAAAPASAPLAGPDRTPPPASAAPSAGGPVASAAPAPGPGHGHGPAVPPPLGVFGAPLTTPADIGGPPVHPQPGPASPPAPRRRRTGLIVAASVAAVALLAGGITYAASQFGSDESGGKDDKAAGSASSPAQERTPSAEPSGTTGEASPSAAAADPTGAVEGVIASEYLGVWEGVDKDSDGDTTAVRRLTITQGNVGADVVTTFNSFDSSLCTGSGELISFDNLMVVETRITAGIPDGQCSGGGRRTIRTSDDSTLTWTDDEGGSTVLSRASESETPVPAEFLGTWESVATGGSPSTDRSTLVLSQGAYGKVVARYVQDGPSYHCEDESVLVYANSRELRLGPQVNMVAEPEDGCEDGNSRLVRMKGADGLTLTWVGTNDEDDAPATYRRKG</sequence>
<dbReference type="PROSITE" id="PS50011">
    <property type="entry name" value="PROTEIN_KINASE_DOM"/>
    <property type="match status" value="1"/>
</dbReference>
<feature type="compositionally biased region" description="Low complexity" evidence="6">
    <location>
        <begin position="411"/>
        <end position="424"/>
    </location>
</feature>
<reference evidence="9" key="1">
    <citation type="submission" date="2023-07" db="EMBL/GenBank/DDBJ databases">
        <title>30 novel species of actinomycetes from the DSMZ collection.</title>
        <authorList>
            <person name="Nouioui I."/>
        </authorList>
    </citation>
    <scope>NUCLEOTIDE SEQUENCE [LARGE SCALE GENOMIC DNA]</scope>
    <source>
        <strain evidence="9">DSM 41770</strain>
    </source>
</reference>
<dbReference type="Proteomes" id="UP001183777">
    <property type="component" value="Unassembled WGS sequence"/>
</dbReference>
<evidence type="ECO:0000256" key="6">
    <source>
        <dbReference type="SAM" id="MobiDB-lite"/>
    </source>
</evidence>
<dbReference type="Pfam" id="PF00069">
    <property type="entry name" value="Pkinase"/>
    <property type="match status" value="1"/>
</dbReference>
<evidence type="ECO:0000256" key="1">
    <source>
        <dbReference type="ARBA" id="ARBA00022679"/>
    </source>
</evidence>
<keyword evidence="3 8" id="KW-0418">Kinase</keyword>
<dbReference type="EC" id="2.7.11.1" evidence="8"/>
<dbReference type="SMART" id="SM00220">
    <property type="entry name" value="S_TKc"/>
    <property type="match status" value="1"/>
</dbReference>
<evidence type="ECO:0000256" key="4">
    <source>
        <dbReference type="ARBA" id="ARBA00022840"/>
    </source>
</evidence>
<keyword evidence="9" id="KW-1185">Reference proteome</keyword>
<feature type="compositionally biased region" description="Pro residues" evidence="6">
    <location>
        <begin position="346"/>
        <end position="375"/>
    </location>
</feature>
<evidence type="ECO:0000256" key="3">
    <source>
        <dbReference type="ARBA" id="ARBA00022777"/>
    </source>
</evidence>
<evidence type="ECO:0000256" key="2">
    <source>
        <dbReference type="ARBA" id="ARBA00022741"/>
    </source>
</evidence>
<keyword evidence="2 5" id="KW-0547">Nucleotide-binding</keyword>
<feature type="compositionally biased region" description="Low complexity" evidence="6">
    <location>
        <begin position="393"/>
        <end position="402"/>
    </location>
</feature>
<dbReference type="SUPFAM" id="SSF56112">
    <property type="entry name" value="Protein kinase-like (PK-like)"/>
    <property type="match status" value="1"/>
</dbReference>
<feature type="compositionally biased region" description="Pro residues" evidence="6">
    <location>
        <begin position="310"/>
        <end position="325"/>
    </location>
</feature>
<dbReference type="EMBL" id="JAVREX010000003">
    <property type="protein sequence ID" value="MDT0427827.1"/>
    <property type="molecule type" value="Genomic_DNA"/>
</dbReference>
<keyword evidence="4 5" id="KW-0067">ATP-binding</keyword>
<dbReference type="InterPro" id="IPR000719">
    <property type="entry name" value="Prot_kinase_dom"/>
</dbReference>
<comment type="caution">
    <text evidence="8">The sequence shown here is derived from an EMBL/GenBank/DDBJ whole genome shotgun (WGS) entry which is preliminary data.</text>
</comment>
<keyword evidence="1 8" id="KW-0808">Transferase</keyword>
<dbReference type="PROSITE" id="PS00108">
    <property type="entry name" value="PROTEIN_KINASE_ST"/>
    <property type="match status" value="1"/>
</dbReference>
<feature type="region of interest" description="Disordered" evidence="6">
    <location>
        <begin position="500"/>
        <end position="545"/>
    </location>
</feature>
<dbReference type="InterPro" id="IPR011009">
    <property type="entry name" value="Kinase-like_dom_sf"/>
</dbReference>
<dbReference type="PANTHER" id="PTHR43289">
    <property type="entry name" value="MITOGEN-ACTIVATED PROTEIN KINASE KINASE KINASE 20-RELATED"/>
    <property type="match status" value="1"/>
</dbReference>
<dbReference type="Gene3D" id="3.30.200.20">
    <property type="entry name" value="Phosphorylase Kinase, domain 1"/>
    <property type="match status" value="1"/>
</dbReference>
<dbReference type="PANTHER" id="PTHR43289:SF34">
    <property type="entry name" value="SERINE_THREONINE-PROTEIN KINASE YBDM-RELATED"/>
    <property type="match status" value="1"/>
</dbReference>
<dbReference type="PROSITE" id="PS00107">
    <property type="entry name" value="PROTEIN_KINASE_ATP"/>
    <property type="match status" value="1"/>
</dbReference>
<organism evidence="8 9">
    <name type="scientific">Streptomyces salyersiae</name>
    <dbReference type="NCBI Taxonomy" id="3075530"/>
    <lineage>
        <taxon>Bacteria</taxon>
        <taxon>Bacillati</taxon>
        <taxon>Actinomycetota</taxon>
        <taxon>Actinomycetes</taxon>
        <taxon>Kitasatosporales</taxon>
        <taxon>Streptomycetaceae</taxon>
        <taxon>Streptomyces</taxon>
    </lineage>
</organism>
<feature type="domain" description="Protein kinase" evidence="7">
    <location>
        <begin position="15"/>
        <end position="281"/>
    </location>
</feature>
<feature type="compositionally biased region" description="Low complexity" evidence="6">
    <location>
        <begin position="326"/>
        <end position="345"/>
    </location>
</feature>
<dbReference type="CDD" id="cd14014">
    <property type="entry name" value="STKc_PknB_like"/>
    <property type="match status" value="1"/>
</dbReference>
<feature type="region of interest" description="Disordered" evidence="6">
    <location>
        <begin position="255"/>
        <end position="275"/>
    </location>
</feature>
<feature type="region of interest" description="Disordered" evidence="6">
    <location>
        <begin position="297"/>
        <end position="472"/>
    </location>
</feature>
<protein>
    <submittedName>
        <fullName evidence="8">Serine/threonine-protein kinase</fullName>
        <ecNumber evidence="8">2.7.11.1</ecNumber>
    </submittedName>
</protein>
<dbReference type="GO" id="GO:0004674">
    <property type="term" value="F:protein serine/threonine kinase activity"/>
    <property type="evidence" value="ECO:0007669"/>
    <property type="project" value="UniProtKB-EC"/>
</dbReference>
<dbReference type="InterPro" id="IPR017441">
    <property type="entry name" value="Protein_kinase_ATP_BS"/>
</dbReference>
<feature type="compositionally biased region" description="Polar residues" evidence="6">
    <location>
        <begin position="515"/>
        <end position="536"/>
    </location>
</feature>
<feature type="compositionally biased region" description="Basic and acidic residues" evidence="6">
    <location>
        <begin position="257"/>
        <end position="275"/>
    </location>
</feature>
<gene>
    <name evidence="8" type="ORF">RM649_09255</name>
</gene>
<evidence type="ECO:0000259" key="7">
    <source>
        <dbReference type="PROSITE" id="PS50011"/>
    </source>
</evidence>
<feature type="compositionally biased region" description="Pro residues" evidence="6">
    <location>
        <begin position="457"/>
        <end position="469"/>
    </location>
</feature>
<dbReference type="Gene3D" id="1.10.510.10">
    <property type="entry name" value="Transferase(Phosphotransferase) domain 1"/>
    <property type="match status" value="1"/>
</dbReference>
<proteinExistence type="predicted"/>
<dbReference type="InterPro" id="IPR008271">
    <property type="entry name" value="Ser/Thr_kinase_AS"/>
</dbReference>